<name>A0ABR8XI71_9BACL</name>
<feature type="transmembrane region" description="Helical" evidence="1">
    <location>
        <begin position="198"/>
        <end position="216"/>
    </location>
</feature>
<dbReference type="EMBL" id="JACSPW010000001">
    <property type="protein sequence ID" value="MBD8031634.1"/>
    <property type="molecule type" value="Genomic_DNA"/>
</dbReference>
<feature type="transmembrane region" description="Helical" evidence="1">
    <location>
        <begin position="150"/>
        <end position="171"/>
    </location>
</feature>
<feature type="transmembrane region" description="Helical" evidence="1">
    <location>
        <begin position="291"/>
        <end position="309"/>
    </location>
</feature>
<protein>
    <recommendedName>
        <fullName evidence="4">Sporulation integral membrane protein YlbJ</fullName>
    </recommendedName>
</protein>
<keyword evidence="1" id="KW-0472">Membrane</keyword>
<evidence type="ECO:0008006" key="4">
    <source>
        <dbReference type="Google" id="ProtNLM"/>
    </source>
</evidence>
<dbReference type="Proteomes" id="UP000600565">
    <property type="component" value="Unassembled WGS sequence"/>
</dbReference>
<feature type="transmembrane region" description="Helical" evidence="1">
    <location>
        <begin position="256"/>
        <end position="279"/>
    </location>
</feature>
<reference evidence="2 3" key="1">
    <citation type="submission" date="2020-08" db="EMBL/GenBank/DDBJ databases">
        <title>A Genomic Blueprint of the Chicken Gut Microbiome.</title>
        <authorList>
            <person name="Gilroy R."/>
            <person name="Ravi A."/>
            <person name="Getino M."/>
            <person name="Pursley I."/>
            <person name="Horton D.L."/>
            <person name="Alikhan N.-F."/>
            <person name="Baker D."/>
            <person name="Gharbi K."/>
            <person name="Hall N."/>
            <person name="Watson M."/>
            <person name="Adriaenssens E.M."/>
            <person name="Foster-Nyarko E."/>
            <person name="Jarju S."/>
            <person name="Secka A."/>
            <person name="Antonio M."/>
            <person name="Oren A."/>
            <person name="Chaudhuri R."/>
            <person name="La Ragione R.M."/>
            <person name="Hildebrand F."/>
            <person name="Pallen M.J."/>
        </authorList>
    </citation>
    <scope>NUCLEOTIDE SEQUENCE [LARGE SCALE GENOMIC DNA]</scope>
    <source>
        <strain evidence="2 3">Sa1YVA6</strain>
    </source>
</reference>
<proteinExistence type="predicted"/>
<feature type="transmembrane region" description="Helical" evidence="1">
    <location>
        <begin position="50"/>
        <end position="72"/>
    </location>
</feature>
<evidence type="ECO:0000313" key="2">
    <source>
        <dbReference type="EMBL" id="MBD8031634.1"/>
    </source>
</evidence>
<organism evidence="2 3">
    <name type="scientific">Solibacillus merdavium</name>
    <dbReference type="NCBI Taxonomy" id="2762218"/>
    <lineage>
        <taxon>Bacteria</taxon>
        <taxon>Bacillati</taxon>
        <taxon>Bacillota</taxon>
        <taxon>Bacilli</taxon>
        <taxon>Bacillales</taxon>
        <taxon>Caryophanaceae</taxon>
        <taxon>Solibacillus</taxon>
    </lineage>
</organism>
<feature type="transmembrane region" description="Helical" evidence="1">
    <location>
        <begin position="119"/>
        <end position="138"/>
    </location>
</feature>
<gene>
    <name evidence="2" type="ORF">H9632_01045</name>
</gene>
<keyword evidence="1" id="KW-1133">Transmembrane helix</keyword>
<keyword evidence="1" id="KW-0812">Transmembrane</keyword>
<comment type="caution">
    <text evidence="2">The sequence shown here is derived from an EMBL/GenBank/DDBJ whole genome shotgun (WGS) entry which is preliminary data.</text>
</comment>
<accession>A0ABR8XI71</accession>
<keyword evidence="3" id="KW-1185">Reference proteome</keyword>
<feature type="transmembrane region" description="Helical" evidence="1">
    <location>
        <begin position="21"/>
        <end position="38"/>
    </location>
</feature>
<evidence type="ECO:0000313" key="3">
    <source>
        <dbReference type="Proteomes" id="UP000600565"/>
    </source>
</evidence>
<evidence type="ECO:0000256" key="1">
    <source>
        <dbReference type="SAM" id="Phobius"/>
    </source>
</evidence>
<sequence length="310" mass="35074">MHTISVAFERANDKILKRMKIIWTILLCITLISLLLFFPEITHEGADIGINLFMEALFPYLLPYLVLTNWLLKLTHSHKNVSFLVFIQTYGISAIGGYPTGAATITQLVKRNSITKKQAAYLLGICHCPSPLFLFGFVGSDLLNSSTLSWQYLILLHSFSFILLIIVYLNVPTLSNEVHRVPKDPTPFTTSIRESAPTILIVATTIIFFTTIYHVFLHSVEVVFDSIPTYLELAIASFLEMTNGLFLLHQNLYGDMLLFFTVVLLTTQSLSIHLQVIVIARTANIAIRPYIMIRVLYSIVIPLLFALFFL</sequence>